<reference evidence="3" key="3">
    <citation type="submission" date="2020-12" db="UniProtKB">
        <authorList>
            <consortium name="EnsemblPlants"/>
        </authorList>
    </citation>
    <scope>IDENTIFICATION</scope>
</reference>
<keyword evidence="1" id="KW-0472">Membrane</keyword>
<dbReference type="EnsemblPlants" id="Pp3c22_2490V3.5">
    <property type="protein sequence ID" value="Pp3c22_2490V3.5"/>
    <property type="gene ID" value="Pp3c22_2490"/>
</dbReference>
<feature type="transmembrane region" description="Helical" evidence="1">
    <location>
        <begin position="150"/>
        <end position="171"/>
    </location>
</feature>
<feature type="transmembrane region" description="Helical" evidence="1">
    <location>
        <begin position="463"/>
        <end position="485"/>
    </location>
</feature>
<reference evidence="2 4" key="1">
    <citation type="journal article" date="2008" name="Science">
        <title>The Physcomitrella genome reveals evolutionary insights into the conquest of land by plants.</title>
        <authorList>
            <person name="Rensing S."/>
            <person name="Lang D."/>
            <person name="Zimmer A."/>
            <person name="Terry A."/>
            <person name="Salamov A."/>
            <person name="Shapiro H."/>
            <person name="Nishiyama T."/>
            <person name="Perroud P.-F."/>
            <person name="Lindquist E."/>
            <person name="Kamisugi Y."/>
            <person name="Tanahashi T."/>
            <person name="Sakakibara K."/>
            <person name="Fujita T."/>
            <person name="Oishi K."/>
            <person name="Shin-I T."/>
            <person name="Kuroki Y."/>
            <person name="Toyoda A."/>
            <person name="Suzuki Y."/>
            <person name="Hashimoto A."/>
            <person name="Yamaguchi K."/>
            <person name="Sugano A."/>
            <person name="Kohara Y."/>
            <person name="Fujiyama A."/>
            <person name="Anterola A."/>
            <person name="Aoki S."/>
            <person name="Ashton N."/>
            <person name="Barbazuk W.B."/>
            <person name="Barker E."/>
            <person name="Bennetzen J."/>
            <person name="Bezanilla M."/>
            <person name="Blankenship R."/>
            <person name="Cho S.H."/>
            <person name="Dutcher S."/>
            <person name="Estelle M."/>
            <person name="Fawcett J.A."/>
            <person name="Gundlach H."/>
            <person name="Hanada K."/>
            <person name="Heyl A."/>
            <person name="Hicks K.A."/>
            <person name="Hugh J."/>
            <person name="Lohr M."/>
            <person name="Mayer K."/>
            <person name="Melkozernov A."/>
            <person name="Murata T."/>
            <person name="Nelson D."/>
            <person name="Pils B."/>
            <person name="Prigge M."/>
            <person name="Reiss B."/>
            <person name="Renner T."/>
            <person name="Rombauts S."/>
            <person name="Rushton P."/>
            <person name="Sanderfoot A."/>
            <person name="Schween G."/>
            <person name="Shiu S.-H."/>
            <person name="Stueber K."/>
            <person name="Theodoulou F.L."/>
            <person name="Tu H."/>
            <person name="Van de Peer Y."/>
            <person name="Verrier P.J."/>
            <person name="Waters E."/>
            <person name="Wood A."/>
            <person name="Yang L."/>
            <person name="Cove D."/>
            <person name="Cuming A."/>
            <person name="Hasebe M."/>
            <person name="Lucas S."/>
            <person name="Mishler D.B."/>
            <person name="Reski R."/>
            <person name="Grigoriev I."/>
            <person name="Quatrano R.S."/>
            <person name="Boore J.L."/>
        </authorList>
    </citation>
    <scope>NUCLEOTIDE SEQUENCE [LARGE SCALE GENOMIC DNA]</scope>
    <source>
        <strain evidence="3 4">cv. Gransden 2004</strain>
    </source>
</reference>
<evidence type="ECO:0008006" key="5">
    <source>
        <dbReference type="Google" id="ProtNLM"/>
    </source>
</evidence>
<dbReference type="AlphaFoldDB" id="A0A2K1ILZ5"/>
<evidence type="ECO:0000313" key="3">
    <source>
        <dbReference type="EnsemblPlants" id="Pp3c22_2490V3.1"/>
    </source>
</evidence>
<dbReference type="Gramene" id="Pp3c22_2490V3.3">
    <property type="protein sequence ID" value="Pp3c22_2490V3.3"/>
    <property type="gene ID" value="Pp3c22_2490"/>
</dbReference>
<feature type="transmembrane region" description="Helical" evidence="1">
    <location>
        <begin position="374"/>
        <end position="401"/>
    </location>
</feature>
<feature type="transmembrane region" description="Helical" evidence="1">
    <location>
        <begin position="56"/>
        <end position="79"/>
    </location>
</feature>
<keyword evidence="1" id="KW-0812">Transmembrane</keyword>
<dbReference type="EnsemblPlants" id="Pp3c22_2490V3.2">
    <property type="protein sequence ID" value="Pp3c22_2490V3.2"/>
    <property type="gene ID" value="Pp3c22_2490"/>
</dbReference>
<dbReference type="RefSeq" id="XP_024361479.1">
    <property type="nucleotide sequence ID" value="XM_024505711.2"/>
</dbReference>
<proteinExistence type="predicted"/>
<dbReference type="EMBL" id="ABEU02000022">
    <property type="protein sequence ID" value="PNR30300.1"/>
    <property type="molecule type" value="Genomic_DNA"/>
</dbReference>
<name>A0A2K1ILZ5_PHYPA</name>
<keyword evidence="1" id="KW-1133">Transmembrane helix</keyword>
<evidence type="ECO:0000256" key="1">
    <source>
        <dbReference type="SAM" id="Phobius"/>
    </source>
</evidence>
<accession>A0A2K1ILZ5</accession>
<dbReference type="Proteomes" id="UP000006727">
    <property type="component" value="Chromosome 22"/>
</dbReference>
<dbReference type="EnsemblPlants" id="Pp3c22_2490V3.3">
    <property type="protein sequence ID" value="Pp3c22_2490V3.3"/>
    <property type="gene ID" value="Pp3c22_2490"/>
</dbReference>
<dbReference type="EnsemblPlants" id="Pp3c22_2490V3.4">
    <property type="protein sequence ID" value="Pp3c22_2490V3.4"/>
    <property type="gene ID" value="Pp3c22_2490"/>
</dbReference>
<dbReference type="STRING" id="3218.A0A2K1ILZ5"/>
<dbReference type="KEGG" id="ppp:112275379"/>
<dbReference type="PANTHER" id="PTHR43596:SF1">
    <property type="entry name" value="ADP,ATP CARRIER PROTEIN"/>
    <property type="match status" value="1"/>
</dbReference>
<feature type="transmembrane region" description="Helical" evidence="1">
    <location>
        <begin position="91"/>
        <end position="111"/>
    </location>
</feature>
<dbReference type="Gramene" id="Pp3c22_2490V3.4">
    <property type="protein sequence ID" value="Pp3c22_2490V3.4"/>
    <property type="gene ID" value="Pp3c22_2490"/>
</dbReference>
<feature type="transmembrane region" description="Helical" evidence="1">
    <location>
        <begin position="21"/>
        <end position="44"/>
    </location>
</feature>
<gene>
    <name evidence="3" type="primary">LOC112275379</name>
    <name evidence="2" type="ORF">PHYPA_026616</name>
</gene>
<feature type="transmembrane region" description="Helical" evidence="1">
    <location>
        <begin position="192"/>
        <end position="214"/>
    </location>
</feature>
<dbReference type="Gramene" id="Pp3c22_2490V3.5">
    <property type="protein sequence ID" value="Pp3c22_2490V3.5"/>
    <property type="gene ID" value="Pp3c22_2490"/>
</dbReference>
<evidence type="ECO:0000313" key="2">
    <source>
        <dbReference type="EMBL" id="PNR30300.1"/>
    </source>
</evidence>
<reference evidence="2 4" key="2">
    <citation type="journal article" date="2018" name="Plant J.">
        <title>The Physcomitrella patens chromosome-scale assembly reveals moss genome structure and evolution.</title>
        <authorList>
            <person name="Lang D."/>
            <person name="Ullrich K.K."/>
            <person name="Murat F."/>
            <person name="Fuchs J."/>
            <person name="Jenkins J."/>
            <person name="Haas F.B."/>
            <person name="Piednoel M."/>
            <person name="Gundlach H."/>
            <person name="Van Bel M."/>
            <person name="Meyberg R."/>
            <person name="Vives C."/>
            <person name="Morata J."/>
            <person name="Symeonidi A."/>
            <person name="Hiss M."/>
            <person name="Muchero W."/>
            <person name="Kamisugi Y."/>
            <person name="Saleh O."/>
            <person name="Blanc G."/>
            <person name="Decker E.L."/>
            <person name="van Gessel N."/>
            <person name="Grimwood J."/>
            <person name="Hayes R.D."/>
            <person name="Graham S.W."/>
            <person name="Gunter L.E."/>
            <person name="McDaniel S.F."/>
            <person name="Hoernstein S.N.W."/>
            <person name="Larsson A."/>
            <person name="Li F.W."/>
            <person name="Perroud P.F."/>
            <person name="Phillips J."/>
            <person name="Ranjan P."/>
            <person name="Rokshar D.S."/>
            <person name="Rothfels C.J."/>
            <person name="Schneider L."/>
            <person name="Shu S."/>
            <person name="Stevenson D.W."/>
            <person name="Thummler F."/>
            <person name="Tillich M."/>
            <person name="Villarreal Aguilar J.C."/>
            <person name="Widiez T."/>
            <person name="Wong G.K."/>
            <person name="Wymore A."/>
            <person name="Zhang Y."/>
            <person name="Zimmer A.D."/>
            <person name="Quatrano R.S."/>
            <person name="Mayer K.F.X."/>
            <person name="Goodstein D."/>
            <person name="Casacuberta J.M."/>
            <person name="Vandepoele K."/>
            <person name="Reski R."/>
            <person name="Cuming A.C."/>
            <person name="Tuskan G.A."/>
            <person name="Maumus F."/>
            <person name="Salse J."/>
            <person name="Schmutz J."/>
            <person name="Rensing S.A."/>
        </authorList>
    </citation>
    <scope>NUCLEOTIDE SEQUENCE [LARGE SCALE GENOMIC DNA]</scope>
    <source>
        <strain evidence="3 4">cv. Gransden 2004</strain>
    </source>
</reference>
<organism evidence="2">
    <name type="scientific">Physcomitrium patens</name>
    <name type="common">Spreading-leaved earth moss</name>
    <name type="synonym">Physcomitrella patens</name>
    <dbReference type="NCBI Taxonomy" id="3218"/>
    <lineage>
        <taxon>Eukaryota</taxon>
        <taxon>Viridiplantae</taxon>
        <taxon>Streptophyta</taxon>
        <taxon>Embryophyta</taxon>
        <taxon>Bryophyta</taxon>
        <taxon>Bryophytina</taxon>
        <taxon>Bryopsida</taxon>
        <taxon>Funariidae</taxon>
        <taxon>Funariales</taxon>
        <taxon>Funariaceae</taxon>
        <taxon>Physcomitrium</taxon>
    </lineage>
</organism>
<dbReference type="Gramene" id="Pp3c22_2490V3.2">
    <property type="protein sequence ID" value="Pp3c22_2490V3.2"/>
    <property type="gene ID" value="Pp3c22_2490"/>
</dbReference>
<feature type="transmembrane region" description="Helical" evidence="1">
    <location>
        <begin position="342"/>
        <end position="362"/>
    </location>
</feature>
<dbReference type="Gramene" id="Pp3c22_2490V3.1">
    <property type="protein sequence ID" value="Pp3c22_2490V3.1"/>
    <property type="gene ID" value="Pp3c22_2490"/>
</dbReference>
<sequence length="502" mass="53720">MVRPFLEFLVSRFVHVHQHEVPALLHAFSAFFFLLGAYFVVLPLRDEAALSLGTGVLPALFLGSLVLTMLAAPASSYLLSLPGLPKSKALVILYRFFGGSLLVFFLLYVPVPASQLSTITDASLPDPLKPGDGAAITDADSVSPTSWHNLSWYFIGVRGGFFLWIALLNLFTISAMWARVTDVMTSEMGTRLFGFIGAGATLGQLVGSLLAVGLARLGPVLLLLAAFLMELAARCSLGVGEDGLHRMSAIASNPSEGEGEPLVILTEHTNKAGSSEDSATLLHTTANKLASLLEGVRLIFSSTYLLQICAFLWLTAVVSSFFYFERSAVVADTTRDPIGRRILLAEINSLTAIFILTGQLTVTGRLLSKLGVTAALCALPVVALLNLIAISASPTSIVIAISEAVRKVTNYVITRPAREILFTVTTREDKYKAKVIIDTFVQRLGDAAAAGVYKMTEALLLHAPSAIATCAFPLCVGWLWVGVALGRRQALLSRMLESSSSS</sequence>
<keyword evidence="4" id="KW-1185">Reference proteome</keyword>
<feature type="transmembrane region" description="Helical" evidence="1">
    <location>
        <begin position="298"/>
        <end position="322"/>
    </location>
</feature>
<dbReference type="PANTHER" id="PTHR43596">
    <property type="entry name" value="ADP,ATP CARRIER PROTEIN"/>
    <property type="match status" value="1"/>
</dbReference>
<dbReference type="GeneID" id="112275379"/>
<dbReference type="OrthoDB" id="543971at2759"/>
<dbReference type="EnsemblPlants" id="Pp3c22_2490V3.1">
    <property type="protein sequence ID" value="Pp3c22_2490V3.1"/>
    <property type="gene ID" value="Pp3c22_2490"/>
</dbReference>
<protein>
    <recommendedName>
        <fullName evidence="5">ADP,ATP carrier protein</fullName>
    </recommendedName>
</protein>
<evidence type="ECO:0000313" key="4">
    <source>
        <dbReference type="Proteomes" id="UP000006727"/>
    </source>
</evidence>